<reference evidence="1 2" key="1">
    <citation type="submission" date="2018-12" db="EMBL/GenBank/DDBJ databases">
        <authorList>
            <consortium name="Pathogen Informatics"/>
        </authorList>
    </citation>
    <scope>NUCLEOTIDE SEQUENCE [LARGE SCALE GENOMIC DNA]</scope>
    <source>
        <strain evidence="1 2">NCTC10437</strain>
    </source>
</reference>
<dbReference type="STRING" id="1791.GCA_001049355_04368"/>
<evidence type="ECO:0000313" key="1">
    <source>
        <dbReference type="EMBL" id="VEG58059.1"/>
    </source>
</evidence>
<keyword evidence="2" id="KW-1185">Reference proteome</keyword>
<dbReference type="EMBL" id="LR134356">
    <property type="protein sequence ID" value="VEG58059.1"/>
    <property type="molecule type" value="Genomic_DNA"/>
</dbReference>
<dbReference type="Proteomes" id="UP000279306">
    <property type="component" value="Chromosome"/>
</dbReference>
<proteinExistence type="predicted"/>
<dbReference type="PROSITE" id="PS51257">
    <property type="entry name" value="PROKAR_LIPOPROTEIN"/>
    <property type="match status" value="1"/>
</dbReference>
<evidence type="ECO:0000313" key="2">
    <source>
        <dbReference type="Proteomes" id="UP000279306"/>
    </source>
</evidence>
<gene>
    <name evidence="1" type="ORF">NCTC10437_05081</name>
</gene>
<protein>
    <submittedName>
        <fullName evidence="1">Uncharacterized protein</fullName>
    </submittedName>
</protein>
<dbReference type="OrthoDB" id="3699656at2"/>
<accession>A0A3S4SQ84</accession>
<dbReference type="RefSeq" id="WP_048634213.1">
    <property type="nucleotide sequence ID" value="NZ_CVQQ01000017.1"/>
</dbReference>
<dbReference type="KEGG" id="mauu:NCTC10437_05081"/>
<dbReference type="AlphaFoldDB" id="A0A3S4SQ84"/>
<organism evidence="1 2">
    <name type="scientific">Mycolicibacterium aurum</name>
    <name type="common">Mycobacterium aurum</name>
    <dbReference type="NCBI Taxonomy" id="1791"/>
    <lineage>
        <taxon>Bacteria</taxon>
        <taxon>Bacillati</taxon>
        <taxon>Actinomycetota</taxon>
        <taxon>Actinomycetes</taxon>
        <taxon>Mycobacteriales</taxon>
        <taxon>Mycobacteriaceae</taxon>
        <taxon>Mycolicibacterium</taxon>
    </lineage>
</organism>
<sequence>MRADRYTSHPFTVAACVACSHEVTDTVVSELRQVIRHCPHAVLVVTQCLLGKFACAAMSSDPGVMLVLQPCTAERVPVSPMRLVGPLRSKTDAEAVCTWIAAGVWDSVGLPSGLQADRNLARSSRLN</sequence>
<name>A0A3S4SQ84_MYCAU</name>